<dbReference type="OrthoDB" id="5070419at2759"/>
<proteinExistence type="predicted"/>
<dbReference type="Proteomes" id="UP000664132">
    <property type="component" value="Unassembled WGS sequence"/>
</dbReference>
<dbReference type="AlphaFoldDB" id="A0A8H7W257"/>
<evidence type="ECO:0000256" key="1">
    <source>
        <dbReference type="SAM" id="Phobius"/>
    </source>
</evidence>
<organism evidence="2 3">
    <name type="scientific">Cadophora malorum</name>
    <dbReference type="NCBI Taxonomy" id="108018"/>
    <lineage>
        <taxon>Eukaryota</taxon>
        <taxon>Fungi</taxon>
        <taxon>Dikarya</taxon>
        <taxon>Ascomycota</taxon>
        <taxon>Pezizomycotina</taxon>
        <taxon>Leotiomycetes</taxon>
        <taxon>Helotiales</taxon>
        <taxon>Ploettnerulaceae</taxon>
        <taxon>Cadophora</taxon>
    </lineage>
</organism>
<feature type="transmembrane region" description="Helical" evidence="1">
    <location>
        <begin position="122"/>
        <end position="139"/>
    </location>
</feature>
<keyword evidence="1" id="KW-0472">Membrane</keyword>
<dbReference type="InterPro" id="IPR025363">
    <property type="entry name" value="DUF4267"/>
</dbReference>
<dbReference type="EMBL" id="JAFJYH010000268">
    <property type="protein sequence ID" value="KAG4414370.1"/>
    <property type="molecule type" value="Genomic_DNA"/>
</dbReference>
<evidence type="ECO:0000313" key="2">
    <source>
        <dbReference type="EMBL" id="KAG4414370.1"/>
    </source>
</evidence>
<feature type="transmembrane region" description="Helical" evidence="1">
    <location>
        <begin position="7"/>
        <end position="28"/>
    </location>
</feature>
<comment type="caution">
    <text evidence="2">The sequence shown here is derived from an EMBL/GenBank/DDBJ whole genome shotgun (WGS) entry which is preliminary data.</text>
</comment>
<protein>
    <submittedName>
        <fullName evidence="2">Uncharacterized protein</fullName>
    </submittedName>
</protein>
<evidence type="ECO:0000313" key="3">
    <source>
        <dbReference type="Proteomes" id="UP000664132"/>
    </source>
</evidence>
<keyword evidence="3" id="KW-1185">Reference proteome</keyword>
<name>A0A8H7W257_9HELO</name>
<keyword evidence="1" id="KW-0812">Transmembrane</keyword>
<accession>A0A8H7W257</accession>
<sequence length="166" mass="18341">MTSFSPIPSYILGTIFTVSGIVSFLSPITEYKTFGFPLPPFSKAASSTTSTALVSTPPAHQLSPYVYAKGIRDLTHGLTFFIFQFQGQEAAIKPSLASFAWRDLWLVFWFGGLVEAGEVRPWNIGALLLCLVVGYLEGFETRAKRAMRSTEYRSGLLNLGKESEAW</sequence>
<keyword evidence="1" id="KW-1133">Transmembrane helix</keyword>
<reference evidence="2" key="1">
    <citation type="submission" date="2021-02" db="EMBL/GenBank/DDBJ databases">
        <title>Genome sequence Cadophora malorum strain M34.</title>
        <authorList>
            <person name="Stefanovic E."/>
            <person name="Vu D."/>
            <person name="Scully C."/>
            <person name="Dijksterhuis J."/>
            <person name="Roader J."/>
            <person name="Houbraken J."/>
        </authorList>
    </citation>
    <scope>NUCLEOTIDE SEQUENCE</scope>
    <source>
        <strain evidence="2">M34</strain>
    </source>
</reference>
<gene>
    <name evidence="2" type="ORF">IFR04_012507</name>
</gene>
<dbReference type="Pfam" id="PF14087">
    <property type="entry name" value="DUF4267"/>
    <property type="match status" value="1"/>
</dbReference>